<dbReference type="Pfam" id="PF17389">
    <property type="entry name" value="Bac_rhamnosid6H"/>
    <property type="match status" value="1"/>
</dbReference>
<dbReference type="InterPro" id="IPR012341">
    <property type="entry name" value="6hp_glycosidase-like_sf"/>
</dbReference>
<dbReference type="Pfam" id="PF25788">
    <property type="entry name" value="Ig_Rha78A_N"/>
    <property type="match status" value="1"/>
</dbReference>
<dbReference type="EC" id="3.2.1.40" evidence="2"/>
<evidence type="ECO:0000256" key="4">
    <source>
        <dbReference type="SAM" id="SignalP"/>
    </source>
</evidence>
<sequence length="990" mass="110272">MNITAVLTGLLLGAFCVSAESVGADKITPVELRCEYLQNPLGIDAVQPRLSWQLESDTRGQKQTAYRILVASSAEKLKQGQGDLWDTGKIQSSQTSQLAYSGKALTSQTQCFWKVMAWDVDGTPSDWSESAHWTMGLLSPADWKAEWIGFDKGTPEKEQKPDITITKAVYGAEDKPEKRVDVTEKVQAQIAAGNYKVGASNALVGEDPAPGEKKVLLLDFIAYGKVKQVKVREGKRTILTSGKYADGRVQSFLPAPHLRKDFKLNGSVARATLYVTAQGFAEMHLNGKRVGDEYFMPGWTDYRQRIYYRTYDVTSMLESGDNSIGAILGDGWFRGNIASKGQNQYGKRIRVRAQLQIDYADGRSELVVSDLSWKAAFGPILESDMQAGETYDARKEMPGWDRSGFDASNWSAVNAGSALKEEPLIQAYPGVPVRKTQELPTVKLSEPQPGKFVFDLGQNFSGWIRLRVNGEAGEKIVMRFGEMLNADGTVYTENLRSARATDTYICKGGGEEVWEPHFTFHGFRYVEMTGLNRKPNLETVTGIVVHSDAPMTSSFECSNPMLNQLHRNIVWGQRSNYLDVPTDCPQRDERMGWTGDTQVFIRSGSYHQNVSAFFTKWMVDLMDTQNGAGTFGSQAPVFYGHGSPGWADAGVICPWTIFYIYGDVRMIAQHYDQMARFIEYCRSKGLKGPGDVGFGDWLAIGSQSPKELISAAYFSYSTSLMVEIADALGKTEDAGNYRQLLAAIKAEFQSSFVQADGTIDGHSQTAYCMAICFDLLSDEQREQAAAHLVERVKAKEYHLSVGFLGVNILLPALTEIGRSDLAYRLIQNKTYPSWGYSIEQGATTIWERWNSYTKKDGFGPVKMNSFNHYAYGSCSEWMFRSMLGIDTDGAGYRKIRMKPEFGKSVPWAKGHYDSIHGRIGSVWKWNDGMFEWAVTIPPNTTATVYMPENAASLTESGNPIAKANGVKFLRTEKGRAVYELQSGHYYFKTK</sequence>
<evidence type="ECO:0000259" key="6">
    <source>
        <dbReference type="Pfam" id="PF08531"/>
    </source>
</evidence>
<dbReference type="RefSeq" id="WP_136079095.1">
    <property type="nucleotide sequence ID" value="NZ_CAAHFG010000001.1"/>
</dbReference>
<dbReference type="Gene3D" id="1.50.10.10">
    <property type="match status" value="1"/>
</dbReference>
<gene>
    <name evidence="9" type="ORF">PDESU_02084</name>
</gene>
<dbReference type="EMBL" id="CAAHFG010000001">
    <property type="protein sequence ID" value="VGO13527.1"/>
    <property type="molecule type" value="Genomic_DNA"/>
</dbReference>
<keyword evidence="10" id="KW-1185">Reference proteome</keyword>
<organism evidence="9 10">
    <name type="scientific">Pontiella desulfatans</name>
    <dbReference type="NCBI Taxonomy" id="2750659"/>
    <lineage>
        <taxon>Bacteria</taxon>
        <taxon>Pseudomonadati</taxon>
        <taxon>Kiritimatiellota</taxon>
        <taxon>Kiritimatiellia</taxon>
        <taxon>Kiritimatiellales</taxon>
        <taxon>Pontiellaceae</taxon>
        <taxon>Pontiella</taxon>
    </lineage>
</organism>
<dbReference type="PIRSF" id="PIRSF010631">
    <property type="entry name" value="A-rhamnsds"/>
    <property type="match status" value="1"/>
</dbReference>
<accession>A0A6C2U0X0</accession>
<protein>
    <recommendedName>
        <fullName evidence="2">alpha-L-rhamnosidase</fullName>
        <ecNumber evidence="2">3.2.1.40</ecNumber>
    </recommendedName>
</protein>
<feature type="signal peptide" evidence="4">
    <location>
        <begin position="1"/>
        <end position="19"/>
    </location>
</feature>
<dbReference type="InterPro" id="IPR013783">
    <property type="entry name" value="Ig-like_fold"/>
</dbReference>
<feature type="domain" description="Alpha-L-rhamnosidase concanavalin-like" evidence="5">
    <location>
        <begin position="448"/>
        <end position="546"/>
    </location>
</feature>
<dbReference type="Pfam" id="PF08531">
    <property type="entry name" value="Bac_rhamnosid_N"/>
    <property type="match status" value="1"/>
</dbReference>
<dbReference type="InterPro" id="IPR008928">
    <property type="entry name" value="6-hairpin_glycosidase_sf"/>
</dbReference>
<dbReference type="InterPro" id="IPR035396">
    <property type="entry name" value="Bac_rhamnosid6H"/>
</dbReference>
<dbReference type="Gene3D" id="2.60.120.260">
    <property type="entry name" value="Galactose-binding domain-like"/>
    <property type="match status" value="2"/>
</dbReference>
<feature type="domain" description="Alpha-L-rhamnosidase C-terminal" evidence="8">
    <location>
        <begin position="884"/>
        <end position="955"/>
    </location>
</feature>
<evidence type="ECO:0000313" key="10">
    <source>
        <dbReference type="Proteomes" id="UP000366872"/>
    </source>
</evidence>
<dbReference type="AlphaFoldDB" id="A0A6C2U0X0"/>
<dbReference type="InterPro" id="IPR008902">
    <property type="entry name" value="Rhamnosid_concanavalin"/>
</dbReference>
<dbReference type="InterPro" id="IPR035398">
    <property type="entry name" value="Bac_rhamnosid_C"/>
</dbReference>
<evidence type="ECO:0000256" key="3">
    <source>
        <dbReference type="ARBA" id="ARBA00022801"/>
    </source>
</evidence>
<dbReference type="GO" id="GO:0030596">
    <property type="term" value="F:alpha-L-rhamnosidase activity"/>
    <property type="evidence" value="ECO:0007669"/>
    <property type="project" value="UniProtKB-EC"/>
</dbReference>
<reference evidence="9 10" key="1">
    <citation type="submission" date="2019-04" db="EMBL/GenBank/DDBJ databases">
        <authorList>
            <person name="Van Vliet M D."/>
        </authorList>
    </citation>
    <scope>NUCLEOTIDE SEQUENCE [LARGE SCALE GENOMIC DNA]</scope>
    <source>
        <strain evidence="9 10">F1</strain>
    </source>
</reference>
<dbReference type="InterPro" id="IPR016007">
    <property type="entry name" value="Alpha_rhamnosid"/>
</dbReference>
<feature type="domain" description="Alpha-L-rhamnosidase six-hairpin glycosidase" evidence="7">
    <location>
        <begin position="551"/>
        <end position="881"/>
    </location>
</feature>
<dbReference type="Gene3D" id="2.60.420.10">
    <property type="entry name" value="Maltose phosphorylase, domain 3"/>
    <property type="match status" value="1"/>
</dbReference>
<dbReference type="SUPFAM" id="SSF48208">
    <property type="entry name" value="Six-hairpin glycosidases"/>
    <property type="match status" value="1"/>
</dbReference>
<feature type="domain" description="Bacterial alpha-L-rhamnosidase N-terminal" evidence="6">
    <location>
        <begin position="267"/>
        <end position="431"/>
    </location>
</feature>
<evidence type="ECO:0000259" key="7">
    <source>
        <dbReference type="Pfam" id="PF17389"/>
    </source>
</evidence>
<comment type="catalytic activity">
    <reaction evidence="1">
        <text>Hydrolysis of terminal non-reducing alpha-L-rhamnose residues in alpha-L-rhamnosides.</text>
        <dbReference type="EC" id="3.2.1.40"/>
    </reaction>
</comment>
<dbReference type="Pfam" id="PF05592">
    <property type="entry name" value="Bac_rhamnosid"/>
    <property type="match status" value="1"/>
</dbReference>
<evidence type="ECO:0000256" key="2">
    <source>
        <dbReference type="ARBA" id="ARBA00012652"/>
    </source>
</evidence>
<keyword evidence="3" id="KW-0378">Hydrolase</keyword>
<keyword evidence="4" id="KW-0732">Signal</keyword>
<proteinExistence type="predicted"/>
<dbReference type="Pfam" id="PF17390">
    <property type="entry name" value="Bac_rhamnosid_C"/>
    <property type="match status" value="1"/>
</dbReference>
<feature type="chain" id="PRO_5025548762" description="alpha-L-rhamnosidase" evidence="4">
    <location>
        <begin position="20"/>
        <end position="990"/>
    </location>
</feature>
<dbReference type="Proteomes" id="UP000366872">
    <property type="component" value="Unassembled WGS sequence"/>
</dbReference>
<evidence type="ECO:0000259" key="5">
    <source>
        <dbReference type="Pfam" id="PF05592"/>
    </source>
</evidence>
<dbReference type="GO" id="GO:0005975">
    <property type="term" value="P:carbohydrate metabolic process"/>
    <property type="evidence" value="ECO:0007669"/>
    <property type="project" value="InterPro"/>
</dbReference>
<dbReference type="PANTHER" id="PTHR33307:SF6">
    <property type="entry name" value="ALPHA-RHAMNOSIDASE (EUROFUNG)-RELATED"/>
    <property type="match status" value="1"/>
</dbReference>
<evidence type="ECO:0000259" key="8">
    <source>
        <dbReference type="Pfam" id="PF17390"/>
    </source>
</evidence>
<dbReference type="PANTHER" id="PTHR33307">
    <property type="entry name" value="ALPHA-RHAMNOSIDASE (EUROFUNG)"/>
    <property type="match status" value="1"/>
</dbReference>
<dbReference type="InterPro" id="IPR013737">
    <property type="entry name" value="Bac_rhamnosid_N"/>
</dbReference>
<evidence type="ECO:0000256" key="1">
    <source>
        <dbReference type="ARBA" id="ARBA00001445"/>
    </source>
</evidence>
<dbReference type="Gene3D" id="2.60.40.10">
    <property type="entry name" value="Immunoglobulins"/>
    <property type="match status" value="1"/>
</dbReference>
<name>A0A6C2U0X0_PONDE</name>
<evidence type="ECO:0000313" key="9">
    <source>
        <dbReference type="EMBL" id="VGO13527.1"/>
    </source>
</evidence>